<organism evidence="14 15">
    <name type="scientific">Roseitalea porphyridii</name>
    <dbReference type="NCBI Taxonomy" id="1852022"/>
    <lineage>
        <taxon>Bacteria</taxon>
        <taxon>Pseudomonadati</taxon>
        <taxon>Pseudomonadota</taxon>
        <taxon>Alphaproteobacteria</taxon>
        <taxon>Hyphomicrobiales</taxon>
        <taxon>Ahrensiaceae</taxon>
        <taxon>Roseitalea</taxon>
    </lineage>
</organism>
<keyword evidence="12" id="KW-0325">Glycoprotein</keyword>
<evidence type="ECO:0000256" key="1">
    <source>
        <dbReference type="ARBA" id="ARBA00001936"/>
    </source>
</evidence>
<dbReference type="KEGG" id="rpod:E0E05_16655"/>
<dbReference type="GeneID" id="90768936"/>
<feature type="transmembrane region" description="Helical" evidence="13">
    <location>
        <begin position="20"/>
        <end position="41"/>
    </location>
</feature>
<keyword evidence="5 13" id="KW-0812">Transmembrane</keyword>
<dbReference type="PANTHER" id="PTHR31120">
    <property type="entry name" value="METALLOPROTEASE TIKI"/>
    <property type="match status" value="1"/>
</dbReference>
<dbReference type="OrthoDB" id="9806326at2"/>
<evidence type="ECO:0000256" key="7">
    <source>
        <dbReference type="ARBA" id="ARBA00022729"/>
    </source>
</evidence>
<reference evidence="14 15" key="1">
    <citation type="journal article" date="2017" name="Int. J. Syst. Evol. Microbiol.">
        <title>Roseitalea porphyridii gen. nov., sp. nov., isolated from a red alga, and reclassification of Hoeflea suaedae Chung et al. 2013 as Pseudohoeflea suaedae gen. nov., comb. nov.</title>
        <authorList>
            <person name="Hyeon J.W."/>
            <person name="Jeong S.E."/>
            <person name="Baek K."/>
            <person name="Jeon C.O."/>
        </authorList>
    </citation>
    <scope>NUCLEOTIDE SEQUENCE [LARGE SCALE GENOMIC DNA]</scope>
    <source>
        <strain evidence="14 15">MA7-20</strain>
    </source>
</reference>
<evidence type="ECO:0000256" key="11">
    <source>
        <dbReference type="ARBA" id="ARBA00023136"/>
    </source>
</evidence>
<dbReference type="EMBL" id="CP036532">
    <property type="protein sequence ID" value="QBK32069.1"/>
    <property type="molecule type" value="Genomic_DNA"/>
</dbReference>
<comment type="cofactor">
    <cofactor evidence="1">
        <name>Mn(2+)</name>
        <dbReference type="ChEBI" id="CHEBI:29035"/>
    </cofactor>
</comment>
<evidence type="ECO:0000256" key="4">
    <source>
        <dbReference type="ARBA" id="ARBA00022670"/>
    </source>
</evidence>
<dbReference type="Proteomes" id="UP000293719">
    <property type="component" value="Chromosome"/>
</dbReference>
<evidence type="ECO:0000256" key="5">
    <source>
        <dbReference type="ARBA" id="ARBA00022692"/>
    </source>
</evidence>
<evidence type="ECO:0000256" key="12">
    <source>
        <dbReference type="ARBA" id="ARBA00023180"/>
    </source>
</evidence>
<evidence type="ECO:0000313" key="15">
    <source>
        <dbReference type="Proteomes" id="UP000293719"/>
    </source>
</evidence>
<keyword evidence="10" id="KW-0482">Metalloprotease</keyword>
<gene>
    <name evidence="14" type="ORF">E0E05_16655</name>
</gene>
<dbReference type="CDD" id="cd14789">
    <property type="entry name" value="Tiki"/>
    <property type="match status" value="1"/>
</dbReference>
<accession>A0A4P6V5N0</accession>
<evidence type="ECO:0000256" key="3">
    <source>
        <dbReference type="ARBA" id="ARBA00004479"/>
    </source>
</evidence>
<comment type="cofactor">
    <cofactor evidence="2">
        <name>Co(2+)</name>
        <dbReference type="ChEBI" id="CHEBI:48828"/>
    </cofactor>
</comment>
<dbReference type="GO" id="GO:0046872">
    <property type="term" value="F:metal ion binding"/>
    <property type="evidence" value="ECO:0007669"/>
    <property type="project" value="UniProtKB-KW"/>
</dbReference>
<evidence type="ECO:0000256" key="13">
    <source>
        <dbReference type="SAM" id="Phobius"/>
    </source>
</evidence>
<dbReference type="GO" id="GO:0004222">
    <property type="term" value="F:metalloendopeptidase activity"/>
    <property type="evidence" value="ECO:0007669"/>
    <property type="project" value="TreeGrafter"/>
</dbReference>
<proteinExistence type="predicted"/>
<keyword evidence="15" id="KW-1185">Reference proteome</keyword>
<protein>
    <submittedName>
        <fullName evidence="14">Polysaccharide biosynthesis protein GumN</fullName>
    </submittedName>
</protein>
<keyword evidence="8" id="KW-0378">Hydrolase</keyword>
<dbReference type="GO" id="GO:0030178">
    <property type="term" value="P:negative regulation of Wnt signaling pathway"/>
    <property type="evidence" value="ECO:0007669"/>
    <property type="project" value="InterPro"/>
</dbReference>
<evidence type="ECO:0000256" key="2">
    <source>
        <dbReference type="ARBA" id="ARBA00001941"/>
    </source>
</evidence>
<dbReference type="Pfam" id="PF01963">
    <property type="entry name" value="TraB_PrgY_gumN"/>
    <property type="match status" value="1"/>
</dbReference>
<dbReference type="PANTHER" id="PTHR31120:SF6">
    <property type="entry name" value="METALLOPROTEASE TIKI HOMOLOG"/>
    <property type="match status" value="1"/>
</dbReference>
<dbReference type="GO" id="GO:0016020">
    <property type="term" value="C:membrane"/>
    <property type="evidence" value="ECO:0007669"/>
    <property type="project" value="UniProtKB-SubCell"/>
</dbReference>
<comment type="subcellular location">
    <subcellularLocation>
        <location evidence="3">Membrane</location>
        <topology evidence="3">Single-pass type I membrane protein</topology>
    </subcellularLocation>
</comment>
<evidence type="ECO:0000313" key="14">
    <source>
        <dbReference type="EMBL" id="QBK32069.1"/>
    </source>
</evidence>
<sequence>MTRIAQISSAAVDRWSGVALRLIALINTLFVAMVLLTALAVSARAEQPASAACTGENLLAELAETEPETHARVLAEGADVIHGDAILYRIERDGVAPSFLFGTMHMTDPRVTELPPFAEAAFTAANTVVIETTEILDPSKAQMALMSRPELTMFTGDERISDYLSDADRARLQEGLSERGLQLALVDRMKPWLVAAMVALPECETARKQAGLEILDIALARRAEASGKDLVGLETVIEQLEAMASLPMEFHVSGLVETVALGERIDDVIETMIALYEDGRTGTVWPTLRVLTPEATGDEGGYAAFERTMITSRNRTMAERVTPLLEQGGAFVAVGALHLPGEEGLAKLLEDAGYTVTPVYE</sequence>
<evidence type="ECO:0000256" key="6">
    <source>
        <dbReference type="ARBA" id="ARBA00022723"/>
    </source>
</evidence>
<dbReference type="InterPro" id="IPR002816">
    <property type="entry name" value="TraB/PrgY/GumN_fam"/>
</dbReference>
<keyword evidence="7" id="KW-0732">Signal</keyword>
<dbReference type="AlphaFoldDB" id="A0A4P6V5N0"/>
<dbReference type="GO" id="GO:0006508">
    <property type="term" value="P:proteolysis"/>
    <property type="evidence" value="ECO:0007669"/>
    <property type="project" value="UniProtKB-KW"/>
</dbReference>
<keyword evidence="11 13" id="KW-0472">Membrane</keyword>
<evidence type="ECO:0000256" key="10">
    <source>
        <dbReference type="ARBA" id="ARBA00023049"/>
    </source>
</evidence>
<evidence type="ECO:0000256" key="9">
    <source>
        <dbReference type="ARBA" id="ARBA00022989"/>
    </source>
</evidence>
<keyword evidence="4" id="KW-0645">Protease</keyword>
<keyword evidence="6" id="KW-0479">Metal-binding</keyword>
<name>A0A4P6V5N0_9HYPH</name>
<dbReference type="InterPro" id="IPR040230">
    <property type="entry name" value="TIKI1/2-like"/>
</dbReference>
<keyword evidence="9 13" id="KW-1133">Transmembrane helix</keyword>
<dbReference type="RefSeq" id="WP_131617713.1">
    <property type="nucleotide sequence ID" value="NZ_CP036532.1"/>
</dbReference>
<evidence type="ECO:0000256" key="8">
    <source>
        <dbReference type="ARBA" id="ARBA00022801"/>
    </source>
</evidence>